<feature type="domain" description="Sulfatase-modifying factor enzyme-like" evidence="2">
    <location>
        <begin position="45"/>
        <end position="267"/>
    </location>
</feature>
<protein>
    <submittedName>
        <fullName evidence="3">Formylglycine-generating enzyme family protein</fullName>
    </submittedName>
</protein>
<evidence type="ECO:0000256" key="1">
    <source>
        <dbReference type="SAM" id="MobiDB-lite"/>
    </source>
</evidence>
<dbReference type="Proteomes" id="UP000509684">
    <property type="component" value="Chromosome"/>
</dbReference>
<dbReference type="SUPFAM" id="SSF56436">
    <property type="entry name" value="C-type lectin-like"/>
    <property type="match status" value="1"/>
</dbReference>
<dbReference type="PANTHER" id="PTHR23150">
    <property type="entry name" value="SULFATASE MODIFYING FACTOR 1, 2"/>
    <property type="match status" value="1"/>
</dbReference>
<dbReference type="InterPro" id="IPR051043">
    <property type="entry name" value="Sulfatase_Mod_Factor_Kinase"/>
</dbReference>
<evidence type="ECO:0000259" key="2">
    <source>
        <dbReference type="Pfam" id="PF03781"/>
    </source>
</evidence>
<proteinExistence type="predicted"/>
<evidence type="ECO:0000313" key="4">
    <source>
        <dbReference type="Proteomes" id="UP000509684"/>
    </source>
</evidence>
<dbReference type="KEGG" id="acog:HWD57_02590"/>
<dbReference type="InterPro" id="IPR016187">
    <property type="entry name" value="CTDL_fold"/>
</dbReference>
<dbReference type="EMBL" id="CP058708">
    <property type="protein sequence ID" value="QLH48795.1"/>
    <property type="molecule type" value="Genomic_DNA"/>
</dbReference>
<evidence type="ECO:0000313" key="3">
    <source>
        <dbReference type="EMBL" id="QLH48795.1"/>
    </source>
</evidence>
<dbReference type="InterPro" id="IPR042095">
    <property type="entry name" value="SUMF_sf"/>
</dbReference>
<feature type="region of interest" description="Disordered" evidence="1">
    <location>
        <begin position="251"/>
        <end position="296"/>
    </location>
</feature>
<name>A0A7D5N836_9PROT</name>
<dbReference type="InterPro" id="IPR005532">
    <property type="entry name" value="SUMF_dom"/>
</dbReference>
<dbReference type="AlphaFoldDB" id="A0A7D5N836"/>
<dbReference type="Gene3D" id="3.90.1580.10">
    <property type="entry name" value="paralog of FGE (formylglycine-generating enzyme)"/>
    <property type="match status" value="1"/>
</dbReference>
<dbReference type="Pfam" id="PF03781">
    <property type="entry name" value="FGE-sulfatase"/>
    <property type="match status" value="1"/>
</dbReference>
<dbReference type="PANTHER" id="PTHR23150:SF19">
    <property type="entry name" value="FORMYLGLYCINE-GENERATING ENZYME"/>
    <property type="match status" value="1"/>
</dbReference>
<reference evidence="3 4" key="1">
    <citation type="journal article" date="2019" name="Microbiome">
        <title>Annotated bacterial chromosomes from frame-shift-corrected long-read metagenomic data.</title>
        <authorList>
            <person name="Arumugam K."/>
            <person name="Bagci C."/>
            <person name="Bessarab I."/>
            <person name="Beier S."/>
            <person name="Buchfink B."/>
            <person name="Gorska A."/>
            <person name="Qiu G."/>
            <person name="Huson D.H."/>
            <person name="Williams R.B.H."/>
        </authorList>
    </citation>
    <scope>NUCLEOTIDE SEQUENCE [LARGE SCALE GENOMIC DNA]</scope>
    <source>
        <strain evidence="3">SSA1</strain>
    </source>
</reference>
<sequence>MFSDDRAAIFLPERFPLRWASAWGEDEYGLWMRLELGEARQRFRWIAPGTFRMGSPEDEPGRNGDEVPHEVTLSEGYWLADTACTQALWQAVTGRNPSRFSDHPGQPVEQVSWDDVQGFLGELNRRLPGLEARLPSEAEWEYACRAGTTTPFSFGENITPEQGNYDGSRPYAGGAKGVYRQKTVPVGSLPANPWGLYEMHGNVWEWCADGYGDYPTTPQVDPRGAASGDARVLRGGSWSFGGGRVRSACRLGGGPGRHDDDIGFRLALGPGKPAGRQSPAEPAQPSRGNSVAEPPN</sequence>
<gene>
    <name evidence="3" type="ORF">HWD57_02590</name>
</gene>
<accession>A0A7D5N836</accession>
<organism evidence="3 4">
    <name type="scientific">Candidatus Accumulibacter cognatus</name>
    <dbReference type="NCBI Taxonomy" id="2954383"/>
    <lineage>
        <taxon>Bacteria</taxon>
        <taxon>Pseudomonadati</taxon>
        <taxon>Pseudomonadota</taxon>
        <taxon>Betaproteobacteria</taxon>
        <taxon>Candidatus Accumulibacter</taxon>
    </lineage>
</organism>
<dbReference type="GO" id="GO:0120147">
    <property type="term" value="F:formylglycine-generating oxidase activity"/>
    <property type="evidence" value="ECO:0007669"/>
    <property type="project" value="TreeGrafter"/>
</dbReference>